<gene>
    <name evidence="8" type="ORF">CR205_06550</name>
</gene>
<keyword evidence="5" id="KW-0472">Membrane</keyword>
<dbReference type="AlphaFoldDB" id="A0A2W0HBK5"/>
<protein>
    <recommendedName>
        <fullName evidence="7">Dynamin N-terminal domain-containing protein</fullName>
    </recommendedName>
</protein>
<keyword evidence="3" id="KW-0378">Hydrolase</keyword>
<dbReference type="InterPro" id="IPR045063">
    <property type="entry name" value="Dynamin_N"/>
</dbReference>
<dbReference type="RefSeq" id="WP_110518123.1">
    <property type="nucleotide sequence ID" value="NZ_PDOF01000001.1"/>
</dbReference>
<keyword evidence="4" id="KW-0342">GTP-binding</keyword>
<evidence type="ECO:0000313" key="9">
    <source>
        <dbReference type="Proteomes" id="UP000248066"/>
    </source>
</evidence>
<dbReference type="Pfam" id="PF00350">
    <property type="entry name" value="Dynamin_N"/>
    <property type="match status" value="2"/>
</dbReference>
<evidence type="ECO:0000256" key="2">
    <source>
        <dbReference type="ARBA" id="ARBA00022741"/>
    </source>
</evidence>
<evidence type="ECO:0000256" key="4">
    <source>
        <dbReference type="ARBA" id="ARBA00023134"/>
    </source>
</evidence>
<dbReference type="InterPro" id="IPR027094">
    <property type="entry name" value="Mitofusin_fam"/>
</dbReference>
<dbReference type="GO" id="GO:0005525">
    <property type="term" value="F:GTP binding"/>
    <property type="evidence" value="ECO:0007669"/>
    <property type="project" value="UniProtKB-KW"/>
</dbReference>
<keyword evidence="2" id="KW-0547">Nucleotide-binding</keyword>
<dbReference type="SUPFAM" id="SSF52540">
    <property type="entry name" value="P-loop containing nucleoside triphosphate hydrolases"/>
    <property type="match status" value="2"/>
</dbReference>
<evidence type="ECO:0000256" key="6">
    <source>
        <dbReference type="SAM" id="Coils"/>
    </source>
</evidence>
<dbReference type="PANTHER" id="PTHR10465:SF0">
    <property type="entry name" value="SARCALUMENIN"/>
    <property type="match status" value="1"/>
</dbReference>
<feature type="domain" description="Dynamin N-terminal" evidence="7">
    <location>
        <begin position="40"/>
        <end position="195"/>
    </location>
</feature>
<dbReference type="Gene3D" id="3.40.50.300">
    <property type="entry name" value="P-loop containing nucleotide triphosphate hydrolases"/>
    <property type="match status" value="2"/>
</dbReference>
<evidence type="ECO:0000256" key="5">
    <source>
        <dbReference type="ARBA" id="ARBA00023136"/>
    </source>
</evidence>
<feature type="domain" description="Dynamin N-terminal" evidence="7">
    <location>
        <begin position="621"/>
        <end position="842"/>
    </location>
</feature>
<dbReference type="CDD" id="cd09912">
    <property type="entry name" value="DLP_2"/>
    <property type="match status" value="1"/>
</dbReference>
<sequence>MSSAVNIHTEKQSALPLTREEINRRKKLDVKKQIHLFEAAICGHFSAGKSSLLNRITGAEVLPTSPIPTSANIITIKNGEPGLTVYSEGSEPQKSWTGEIPWPKVREWGMNGTRISGLTLTVPLPFLGRHSVILDTPGVDSTDDNHKKVTMEQLYTTDLIVYVMDYNHVQSETNLQFLKQCSLEKKPILLVVNQIDKHNENEVSISEFTSGLKEVLAKWDIAILDLFFTSMKQESHPLNEYSRFEKALKGMLYHSGDLLAPSLQRLDKGFYSALIYRLEEDRLADLADISEEMENRGFSFGMLEEKQELEVEARRLRSPEQEILDHFHNAFKRTFENVTLFPYTTTELASRYIESVKPGFKTGFFPNRRKKEAEQANRLSALAEELSDKGKTLVLYKVKDYLKNLDKSTLTNKEEAEKKLADLDLPDLETLLQDHVKTGHTDDQYVREFTSQVNKAIMKSVRKQAEDFLKLYAEGLKEVTARRQEEVQKKLQMLKDLTYYEEKRRSLENETDRYLHVINDRLDKMPKDRDLDRVYMDAMKKTFPAGAGGTWTVDLPQNSVIDTEEEEETEFVSDFDEKKADSRLTQIREVLELRKDSPVLKRERDQLLNRMKRYKNQTFMISLFGAFSAGKSSFANALLGHDVLPVSPNPTTATINFVRKSNNEFSHEDVLVTFKSEKALDAEIKAAAKELGEKIDYASLTSWKPAKKGSLTNRMRTYEAYLSILKQSLMSSDIKPGDQKKIRLDELGVYVAEEQTACLVEKAEIYFDCPITEKGIVLVDTPGVNSIHGRHTNVAFRQMRESDAIFYLTYYNHAFSKADEYFLQQMGKVNESFSRDKLYFVINASDLASGRGELNGVRKHVRNQLERNGIEKPRIHALSSREGLRWKQGEIQNEPSFSDFEQTFYSKTILELKELSYRLIEDELARFYKQAEESLQFMNAEKDEQEQKLLQVKELCRNFSDNIRTASFDTLYTDVEDQFDQLMIYLKERMRYVFNDYFSTSFNVTTLTGPSKRQMYAQFKEGLREWSSSGEQFLRQELESTSIRLEQRIRKRAEKWINEESDRIKLQLPHFYAVAEIETPSVETLIHADLQVEPEPYKDDLKSQKDFFENGRVKQVKERLTAEAASAAAGLIEENDLRFKEAVRNAVHEMESLVKDVLLTALTEEQERFETLFDPERKKVLEEEIRSLKTL</sequence>
<dbReference type="GO" id="GO:0016020">
    <property type="term" value="C:membrane"/>
    <property type="evidence" value="ECO:0007669"/>
    <property type="project" value="UniProtKB-SubCell"/>
</dbReference>
<accession>A0A2W0HBK5</accession>
<evidence type="ECO:0000259" key="7">
    <source>
        <dbReference type="Pfam" id="PF00350"/>
    </source>
</evidence>
<evidence type="ECO:0000256" key="1">
    <source>
        <dbReference type="ARBA" id="ARBA00004370"/>
    </source>
</evidence>
<dbReference type="PANTHER" id="PTHR10465">
    <property type="entry name" value="TRANSMEMBRANE GTPASE FZO1"/>
    <property type="match status" value="1"/>
</dbReference>
<name>A0A2W0HBK5_9BACI</name>
<keyword evidence="9" id="KW-1185">Reference proteome</keyword>
<organism evidence="8 9">
    <name type="scientific">Alteribacter lacisalsi</name>
    <dbReference type="NCBI Taxonomy" id="2045244"/>
    <lineage>
        <taxon>Bacteria</taxon>
        <taxon>Bacillati</taxon>
        <taxon>Bacillota</taxon>
        <taxon>Bacilli</taxon>
        <taxon>Bacillales</taxon>
        <taxon>Bacillaceae</taxon>
        <taxon>Alteribacter</taxon>
    </lineage>
</organism>
<proteinExistence type="predicted"/>
<dbReference type="EMBL" id="PDOF01000001">
    <property type="protein sequence ID" value="PYZ98251.1"/>
    <property type="molecule type" value="Genomic_DNA"/>
</dbReference>
<dbReference type="OrthoDB" id="5477114at2"/>
<keyword evidence="6" id="KW-0175">Coiled coil</keyword>
<dbReference type="Proteomes" id="UP000248066">
    <property type="component" value="Unassembled WGS sequence"/>
</dbReference>
<reference evidence="8 9" key="1">
    <citation type="submission" date="2017-10" db="EMBL/GenBank/DDBJ databases">
        <title>Bacillus sp. nov., a halophilic bacterium isolated from a Yangshapao Lake.</title>
        <authorList>
            <person name="Wang H."/>
        </authorList>
    </citation>
    <scope>NUCLEOTIDE SEQUENCE [LARGE SCALE GENOMIC DNA]</scope>
    <source>
        <strain evidence="8 9">YSP-3</strain>
    </source>
</reference>
<feature type="coiled-coil region" evidence="6">
    <location>
        <begin position="928"/>
        <end position="962"/>
    </location>
</feature>
<evidence type="ECO:0000256" key="3">
    <source>
        <dbReference type="ARBA" id="ARBA00022801"/>
    </source>
</evidence>
<dbReference type="GO" id="GO:0003924">
    <property type="term" value="F:GTPase activity"/>
    <property type="evidence" value="ECO:0007669"/>
    <property type="project" value="InterPro"/>
</dbReference>
<comment type="subcellular location">
    <subcellularLocation>
        <location evidence="1">Membrane</location>
    </subcellularLocation>
</comment>
<dbReference type="InterPro" id="IPR027417">
    <property type="entry name" value="P-loop_NTPase"/>
</dbReference>
<evidence type="ECO:0000313" key="8">
    <source>
        <dbReference type="EMBL" id="PYZ98251.1"/>
    </source>
</evidence>
<comment type="caution">
    <text evidence="8">The sequence shown here is derived from an EMBL/GenBank/DDBJ whole genome shotgun (WGS) entry which is preliminary data.</text>
</comment>